<dbReference type="GeneID" id="95805783"/>
<organism evidence="4 5">
    <name type="scientific">Micromonospora echinofusca</name>
    <dbReference type="NCBI Taxonomy" id="47858"/>
    <lineage>
        <taxon>Bacteria</taxon>
        <taxon>Bacillati</taxon>
        <taxon>Actinomycetota</taxon>
        <taxon>Actinomycetes</taxon>
        <taxon>Micromonosporales</taxon>
        <taxon>Micromonosporaceae</taxon>
        <taxon>Micromonospora</taxon>
    </lineage>
</organism>
<feature type="region of interest" description="Disordered" evidence="1">
    <location>
        <begin position="276"/>
        <end position="312"/>
    </location>
</feature>
<feature type="compositionally biased region" description="Polar residues" evidence="1">
    <location>
        <begin position="290"/>
        <end position="303"/>
    </location>
</feature>
<evidence type="ECO:0000313" key="3">
    <source>
        <dbReference type="EMBL" id="SCG19743.1"/>
    </source>
</evidence>
<evidence type="ECO:0000313" key="5">
    <source>
        <dbReference type="Proteomes" id="UP000198251"/>
    </source>
</evidence>
<feature type="transmembrane region" description="Helical" evidence="2">
    <location>
        <begin position="89"/>
        <end position="107"/>
    </location>
</feature>
<keyword evidence="2" id="KW-1133">Transmembrane helix</keyword>
<dbReference type="RefSeq" id="WP_172896624.1">
    <property type="nucleotide sequence ID" value="NZ_LT607733.1"/>
</dbReference>
<feature type="transmembrane region" description="Helical" evidence="2">
    <location>
        <begin position="113"/>
        <end position="134"/>
    </location>
</feature>
<name>A0A1C5GIZ8_MICEH</name>
<dbReference type="EMBL" id="LT607733">
    <property type="protein sequence ID" value="SCG19758.1"/>
    <property type="molecule type" value="Genomic_DNA"/>
</dbReference>
<dbReference type="Proteomes" id="UP000198251">
    <property type="component" value="Chromosome I"/>
</dbReference>
<keyword evidence="2" id="KW-0472">Membrane</keyword>
<reference evidence="4 5" key="1">
    <citation type="submission" date="2016-06" db="EMBL/GenBank/DDBJ databases">
        <authorList>
            <person name="Kjaerup R.B."/>
            <person name="Dalgaard T.S."/>
            <person name="Juul-Madsen H.R."/>
        </authorList>
    </citation>
    <scope>NUCLEOTIDE SEQUENCE [LARGE SCALE GENOMIC DNA]</scope>
    <source>
        <strain evidence="4 5">DSM 43913</strain>
    </source>
</reference>
<accession>A0A1C5GIZ8</accession>
<gene>
    <name evidence="3" type="ORF">GA0070610_6132</name>
    <name evidence="4" type="ORF">GA0070610_6147</name>
</gene>
<evidence type="ECO:0000313" key="4">
    <source>
        <dbReference type="EMBL" id="SCG19758.1"/>
    </source>
</evidence>
<protein>
    <submittedName>
        <fullName evidence="4">Uncharacterized protein</fullName>
    </submittedName>
</protein>
<dbReference type="AlphaFoldDB" id="A0A1C5GIZ8"/>
<proteinExistence type="predicted"/>
<evidence type="ECO:0000256" key="2">
    <source>
        <dbReference type="SAM" id="Phobius"/>
    </source>
</evidence>
<keyword evidence="5" id="KW-1185">Reference proteome</keyword>
<sequence>MSKSSPRRPFGRKSNGTITVIEAKVHRSSARNARLAFILTAVIVGLLSAVVAASYMHPILALFVGVLTGVPTGGLAWVLVRVWPVLRLLWWWLPEIVFTTVAVTFWMELVNHTTMPVTLLVVALVVGVPAAIPVTRRALVAWTWVFVVRHRLRMCFAQFIIANQSGSLPLILWARPTPVGERVWIYLRPGLALADLEGRLDRIAVACHASTALVERASDRNAAYLRFDIKRREVLTAEVGSPLVDVITPGTPTADRPAPVVPTALDLPDVDAPTITLPVQGKPAVKKPATTANGSKPVATSSAPEDDVSDWI</sequence>
<dbReference type="EMBL" id="LT607733">
    <property type="protein sequence ID" value="SCG19743.1"/>
    <property type="molecule type" value="Genomic_DNA"/>
</dbReference>
<evidence type="ECO:0000256" key="1">
    <source>
        <dbReference type="SAM" id="MobiDB-lite"/>
    </source>
</evidence>
<keyword evidence="2" id="KW-0812">Transmembrane</keyword>
<feature type="transmembrane region" description="Helical" evidence="2">
    <location>
        <begin position="59"/>
        <end position="80"/>
    </location>
</feature>
<feature type="transmembrane region" description="Helical" evidence="2">
    <location>
        <begin position="35"/>
        <end position="53"/>
    </location>
</feature>